<evidence type="ECO:0000313" key="2">
    <source>
        <dbReference type="EMBL" id="PVU96789.1"/>
    </source>
</evidence>
<comment type="caution">
    <text evidence="2">The sequence shown here is derived from an EMBL/GenBank/DDBJ whole genome shotgun (WGS) entry which is preliminary data.</text>
</comment>
<name>A0A2T9YWT4_9FUNG</name>
<feature type="region of interest" description="Disordered" evidence="1">
    <location>
        <begin position="972"/>
        <end position="995"/>
    </location>
</feature>
<feature type="region of interest" description="Disordered" evidence="1">
    <location>
        <begin position="251"/>
        <end position="285"/>
    </location>
</feature>
<evidence type="ECO:0000256" key="1">
    <source>
        <dbReference type="SAM" id="MobiDB-lite"/>
    </source>
</evidence>
<reference evidence="2 3" key="1">
    <citation type="journal article" date="2018" name="MBio">
        <title>Comparative Genomics Reveals the Core Gene Toolbox for the Fungus-Insect Symbiosis.</title>
        <authorList>
            <person name="Wang Y."/>
            <person name="Stata M."/>
            <person name="Wang W."/>
            <person name="Stajich J.E."/>
            <person name="White M.M."/>
            <person name="Moncalvo J.M."/>
        </authorList>
    </citation>
    <scope>NUCLEOTIDE SEQUENCE [LARGE SCALE GENOMIC DNA]</scope>
    <source>
        <strain evidence="2 3">SC-DP-2</strain>
    </source>
</reference>
<feature type="compositionally biased region" description="Polar residues" evidence="1">
    <location>
        <begin position="597"/>
        <end position="616"/>
    </location>
</feature>
<feature type="compositionally biased region" description="Basic and acidic residues" evidence="1">
    <location>
        <begin position="119"/>
        <end position="131"/>
    </location>
</feature>
<dbReference type="OrthoDB" id="10684582at2759"/>
<feature type="region of interest" description="Disordered" evidence="1">
    <location>
        <begin position="119"/>
        <end position="145"/>
    </location>
</feature>
<evidence type="ECO:0000313" key="3">
    <source>
        <dbReference type="Proteomes" id="UP000245609"/>
    </source>
</evidence>
<organism evidence="2 3">
    <name type="scientific">Smittium megazygosporum</name>
    <dbReference type="NCBI Taxonomy" id="133381"/>
    <lineage>
        <taxon>Eukaryota</taxon>
        <taxon>Fungi</taxon>
        <taxon>Fungi incertae sedis</taxon>
        <taxon>Zoopagomycota</taxon>
        <taxon>Kickxellomycotina</taxon>
        <taxon>Harpellomycetes</taxon>
        <taxon>Harpellales</taxon>
        <taxon>Legeriomycetaceae</taxon>
        <taxon>Smittium</taxon>
    </lineage>
</organism>
<proteinExistence type="predicted"/>
<feature type="compositionally biased region" description="Basic and acidic residues" evidence="1">
    <location>
        <begin position="271"/>
        <end position="283"/>
    </location>
</feature>
<keyword evidence="3" id="KW-1185">Reference proteome</keyword>
<accession>A0A2T9YWT4</accession>
<gene>
    <name evidence="2" type="ORF">BB560_005788</name>
</gene>
<feature type="compositionally biased region" description="Polar residues" evidence="1">
    <location>
        <begin position="132"/>
        <end position="142"/>
    </location>
</feature>
<feature type="region of interest" description="Disordered" evidence="1">
    <location>
        <begin position="913"/>
        <end position="955"/>
    </location>
</feature>
<feature type="compositionally biased region" description="Basic and acidic residues" evidence="1">
    <location>
        <begin position="792"/>
        <end position="838"/>
    </location>
</feature>
<feature type="region of interest" description="Disordered" evidence="1">
    <location>
        <begin position="595"/>
        <end position="624"/>
    </location>
</feature>
<dbReference type="AlphaFoldDB" id="A0A2T9YWT4"/>
<feature type="compositionally biased region" description="Polar residues" evidence="1">
    <location>
        <begin position="923"/>
        <end position="955"/>
    </location>
</feature>
<protein>
    <submittedName>
        <fullName evidence="2">Uncharacterized protein</fullName>
    </submittedName>
</protein>
<sequence>MISDEFFPDLVIKEASVNKDGPVSNPNLGEDISRILGNRFLSKYVKNSPTGHQRIENVYLKGKKDKKLLANEISEEDFRIIKKDAYDCIDEIFNYKTEDENTNIEVSNKYKKIAKMDDDAGAKGGVPDRSRNNAQRPRTSTEAEVPTLQASLMEHKPRNRFKSAESIMTLIENPAQVNDIPYRHSSNANQSVSEINIDELENSIEADLNCSDYGVEHHQQLWENDELWKSVMGIGYISMFRYGDSELTGHDSELGTLEPSEELGNLSNKITSKDTSDNKDRPKSNMHLICKQTIADSFSNENGPSIAQYTMDTQADNQNEVHSFDSIPVPRISLPTGLCEVRNSLVDYQITNEKNQQLAPGLDSSYSMLGKAGTLDKHSSTKFAAGGVVENTDPRQKISPDFIKELKSLAFPEMTIRDQVEFENKKDALGIERKFKPKSGILQKKEQNSIDQLQFFEMIAQRHPSKSSLLVNNSLRKGTYFRPSKNTQQGTKKKKSLRSGSAAVGFEESFDGDIGKDMIGINELLKETKGKVFISEAQKQAYDLYAKTKNKNRKKSSFFAYRDKKPSLTPARERYRRKFSSFAYNARKPTISDRINKYNNSSARKASKFGNSTGSFSNDSDDDYYNRRREKSTVVFDSLRKPRLSGNAETGKGVLDGTGMTLNRKKGKNGPVLLDLRVKENVEMLYLKSSRDQLNRVEKASKSQTPVSESVDEKKGKQKSRFKRINKARISHQIFFSGTPDIVHNESALKKRAIKGAFDTGDDKINTGENPGAETQNSPKGNQTEKSLIGEGKYKEAEKSTEPEKSKEGQNKSDPQKEDNDNKNNEATEVAQNEKESTKLNNETNVPEIGVNLKQIDLDSDRKKINYSDESKNQNSNVVNIMDIDAKAQVSTINRNEKSEDILLVKDQVFPRASSGKHDNNKGSDVSKSSNVNQTTKKAESYSQQSLETVKNTSVEESIDRRNIPIKKDLDRRAHTTFEDQSFEKKLPSDSKYGKEGTLEILPRTGKISKARASGIPIGSIEGNKTNEWVGKYAKEVLENSESNKTERNKKSPVIISNIKVVRNEEGEASGYDIEKKQKSKKFLGLFGKQKVEEGTEKKKGIFNVSLRKKEKET</sequence>
<feature type="compositionally biased region" description="Polar residues" evidence="1">
    <location>
        <begin position="767"/>
        <end position="786"/>
    </location>
</feature>
<dbReference type="Proteomes" id="UP000245609">
    <property type="component" value="Unassembled WGS sequence"/>
</dbReference>
<dbReference type="EMBL" id="MBFS01002477">
    <property type="protein sequence ID" value="PVU96789.1"/>
    <property type="molecule type" value="Genomic_DNA"/>
</dbReference>
<feature type="region of interest" description="Disordered" evidence="1">
    <location>
        <begin position="696"/>
        <end position="722"/>
    </location>
</feature>
<feature type="region of interest" description="Disordered" evidence="1">
    <location>
        <begin position="759"/>
        <end position="846"/>
    </location>
</feature>